<evidence type="ECO:0000259" key="1">
    <source>
        <dbReference type="Pfam" id="PF00485"/>
    </source>
</evidence>
<name>A0ABQ8XKW4_9EUKA</name>
<feature type="domain" description="Phosphoribulokinase/uridine kinase" evidence="1">
    <location>
        <begin position="35"/>
        <end position="184"/>
    </location>
</feature>
<dbReference type="InterPro" id="IPR027417">
    <property type="entry name" value="P-loop_NTPase"/>
</dbReference>
<dbReference type="GO" id="GO:0016301">
    <property type="term" value="F:kinase activity"/>
    <property type="evidence" value="ECO:0007669"/>
    <property type="project" value="UniProtKB-KW"/>
</dbReference>
<proteinExistence type="predicted"/>
<comment type="caution">
    <text evidence="2">The sequence shown here is derived from an EMBL/GenBank/DDBJ whole genome shotgun (WGS) entry which is preliminary data.</text>
</comment>
<protein>
    <submittedName>
        <fullName evidence="2">Kinase-related protein</fullName>
    </submittedName>
</protein>
<keyword evidence="2" id="KW-0418">Kinase</keyword>
<dbReference type="PANTHER" id="PTHR10285">
    <property type="entry name" value="URIDINE KINASE"/>
    <property type="match status" value="1"/>
</dbReference>
<keyword evidence="2" id="KW-0808">Transferase</keyword>
<dbReference type="Gene3D" id="3.40.50.300">
    <property type="entry name" value="P-loop containing nucleotide triphosphate hydrolases"/>
    <property type="match status" value="2"/>
</dbReference>
<gene>
    <name evidence="2" type="ORF">M0813_30152</name>
</gene>
<reference evidence="2" key="1">
    <citation type="submission" date="2022-08" db="EMBL/GenBank/DDBJ databases">
        <title>Novel sulfate-reducing endosymbionts in the free-living metamonad Anaeramoeba.</title>
        <authorList>
            <person name="Jerlstrom-Hultqvist J."/>
            <person name="Cepicka I."/>
            <person name="Gallot-Lavallee L."/>
            <person name="Salas-Leiva D."/>
            <person name="Curtis B.A."/>
            <person name="Zahonova K."/>
            <person name="Pipaliya S."/>
            <person name="Dacks J."/>
            <person name="Roger A.J."/>
        </authorList>
    </citation>
    <scope>NUCLEOTIDE SEQUENCE</scope>
    <source>
        <strain evidence="2">Schooner1</strain>
    </source>
</reference>
<evidence type="ECO:0000313" key="3">
    <source>
        <dbReference type="Proteomes" id="UP001150062"/>
    </source>
</evidence>
<organism evidence="2 3">
    <name type="scientific">Anaeramoeba flamelloides</name>
    <dbReference type="NCBI Taxonomy" id="1746091"/>
    <lineage>
        <taxon>Eukaryota</taxon>
        <taxon>Metamonada</taxon>
        <taxon>Anaeramoebidae</taxon>
        <taxon>Anaeramoeba</taxon>
    </lineage>
</organism>
<dbReference type="Pfam" id="PF00485">
    <property type="entry name" value="PRK"/>
    <property type="match status" value="1"/>
</dbReference>
<keyword evidence="3" id="KW-1185">Reference proteome</keyword>
<dbReference type="InterPro" id="IPR006083">
    <property type="entry name" value="PRK/URK"/>
</dbReference>
<dbReference type="EMBL" id="JAOAOG010000281">
    <property type="protein sequence ID" value="KAJ6233273.1"/>
    <property type="molecule type" value="Genomic_DNA"/>
</dbReference>
<dbReference type="SUPFAM" id="SSF52540">
    <property type="entry name" value="P-loop containing nucleoside triphosphate hydrolases"/>
    <property type="match status" value="1"/>
</dbReference>
<sequence length="231" mass="26752">MNKYLVNPKLVNKLAQDLAQISKSHLSNNLRPYLLGICGIPGSGKTTLSELLKDRINEVNGDNFCSRLAMDGFHHTKDYLRQMPDPIEMFKRRGSPITFNVDLFYSKLQEIKGLDAENGEVLYPTFEHEIQDPVQDDLVVSNKNRILIIEGNYLALNLPKWRDVSSLFDNLWFLNIPIETAMERVAIRHVKAKICKDMMESWIRTNYNDRKNAQLILSNKINKIDKEIEME</sequence>
<accession>A0ABQ8XKW4</accession>
<evidence type="ECO:0000313" key="2">
    <source>
        <dbReference type="EMBL" id="KAJ6233273.1"/>
    </source>
</evidence>
<dbReference type="Proteomes" id="UP001150062">
    <property type="component" value="Unassembled WGS sequence"/>
</dbReference>